<accession>A0A9N9EAU0</accession>
<sequence>MLNQAIALSLMKSSEHSDIEDSPHQSQSIPTQALTLFVRKNDNNTNNAEDLYGNFESIPRSTSFATTLTQESTLSGPDLYADIENERTKPRIYTHRRYPYSFNDLLEDICR</sequence>
<dbReference type="EMBL" id="CAJVPZ010016275">
    <property type="protein sequence ID" value="CAG8672142.1"/>
    <property type="molecule type" value="Genomic_DNA"/>
</dbReference>
<evidence type="ECO:0000313" key="1">
    <source>
        <dbReference type="EMBL" id="CAG8672142.1"/>
    </source>
</evidence>
<proteinExistence type="predicted"/>
<dbReference type="AlphaFoldDB" id="A0A9N9EAU0"/>
<dbReference type="OrthoDB" id="5961at2759"/>
<comment type="caution">
    <text evidence="1">The sequence shown here is derived from an EMBL/GenBank/DDBJ whole genome shotgun (WGS) entry which is preliminary data.</text>
</comment>
<dbReference type="Proteomes" id="UP000789396">
    <property type="component" value="Unassembled WGS sequence"/>
</dbReference>
<protein>
    <submittedName>
        <fullName evidence="1">12947_t:CDS:1</fullName>
    </submittedName>
</protein>
<keyword evidence="2" id="KW-1185">Reference proteome</keyword>
<name>A0A9N9EAU0_9GLOM</name>
<reference evidence="1" key="1">
    <citation type="submission" date="2021-06" db="EMBL/GenBank/DDBJ databases">
        <authorList>
            <person name="Kallberg Y."/>
            <person name="Tangrot J."/>
            <person name="Rosling A."/>
        </authorList>
    </citation>
    <scope>NUCLEOTIDE SEQUENCE</scope>
    <source>
        <strain evidence="1">IN212</strain>
    </source>
</reference>
<evidence type="ECO:0000313" key="2">
    <source>
        <dbReference type="Proteomes" id="UP000789396"/>
    </source>
</evidence>
<gene>
    <name evidence="1" type="ORF">RFULGI_LOCUS9271</name>
</gene>
<organism evidence="1 2">
    <name type="scientific">Racocetra fulgida</name>
    <dbReference type="NCBI Taxonomy" id="60492"/>
    <lineage>
        <taxon>Eukaryota</taxon>
        <taxon>Fungi</taxon>
        <taxon>Fungi incertae sedis</taxon>
        <taxon>Mucoromycota</taxon>
        <taxon>Glomeromycotina</taxon>
        <taxon>Glomeromycetes</taxon>
        <taxon>Diversisporales</taxon>
        <taxon>Gigasporaceae</taxon>
        <taxon>Racocetra</taxon>
    </lineage>
</organism>